<dbReference type="GO" id="GO:0005886">
    <property type="term" value="C:plasma membrane"/>
    <property type="evidence" value="ECO:0000318"/>
    <property type="project" value="GO_Central"/>
</dbReference>
<evidence type="ECO:0000256" key="7">
    <source>
        <dbReference type="SAM" id="MobiDB-lite"/>
    </source>
</evidence>
<dbReference type="InterPro" id="IPR036871">
    <property type="entry name" value="PX_dom_sf"/>
</dbReference>
<evidence type="ECO:0000313" key="11">
    <source>
        <dbReference type="Proteomes" id="UP000007266"/>
    </source>
</evidence>
<evidence type="ECO:0000256" key="1">
    <source>
        <dbReference type="ARBA" id="ARBA00004156"/>
    </source>
</evidence>
<dbReference type="HOGENOM" id="CLU_021494_1_0_1"/>
<dbReference type="GO" id="GO:0030659">
    <property type="term" value="C:cytoplasmic vesicle membrane"/>
    <property type="evidence" value="ECO:0007669"/>
    <property type="project" value="UniProtKB-SubCell"/>
</dbReference>
<comment type="subcellular location">
    <subcellularLocation>
        <location evidence="1">Cytoplasmic vesicle membrane</location>
    </subcellularLocation>
</comment>
<evidence type="ECO:0000256" key="2">
    <source>
        <dbReference type="ARBA" id="ARBA00010883"/>
    </source>
</evidence>
<feature type="domain" description="PX" evidence="9">
    <location>
        <begin position="194"/>
        <end position="304"/>
    </location>
</feature>
<dbReference type="InterPro" id="IPR019497">
    <property type="entry name" value="Sorting_nexin_WASP-bd-dom"/>
</dbReference>
<proteinExistence type="inferred from homology"/>
<keyword evidence="4" id="KW-0472">Membrane</keyword>
<dbReference type="InterPro" id="IPR001452">
    <property type="entry name" value="SH3_domain"/>
</dbReference>
<dbReference type="CDD" id="cd11763">
    <property type="entry name" value="SH3_SNX9_like"/>
    <property type="match status" value="1"/>
</dbReference>
<dbReference type="GO" id="GO:0035091">
    <property type="term" value="F:phosphatidylinositol binding"/>
    <property type="evidence" value="ECO:0000318"/>
    <property type="project" value="GO_Central"/>
</dbReference>
<dbReference type="PROSITE" id="PS50195">
    <property type="entry name" value="PX"/>
    <property type="match status" value="1"/>
</dbReference>
<dbReference type="Pfam" id="PF00787">
    <property type="entry name" value="PX"/>
    <property type="match status" value="1"/>
</dbReference>
<comment type="similarity">
    <text evidence="2">Belongs to the sorting nexin family.</text>
</comment>
<keyword evidence="5" id="KW-0968">Cytoplasmic vesicle</keyword>
<dbReference type="eggNOG" id="KOG2528">
    <property type="taxonomic scope" value="Eukaryota"/>
</dbReference>
<evidence type="ECO:0000256" key="4">
    <source>
        <dbReference type="ARBA" id="ARBA00023136"/>
    </source>
</evidence>
<evidence type="ECO:0000259" key="8">
    <source>
        <dbReference type="PROSITE" id="PS50002"/>
    </source>
</evidence>
<dbReference type="SUPFAM" id="SSF64268">
    <property type="entry name" value="PX domain"/>
    <property type="match status" value="1"/>
</dbReference>
<reference evidence="10 11" key="2">
    <citation type="journal article" date="2010" name="Nucleic Acids Res.">
        <title>BeetleBase in 2010: revisions to provide comprehensive genomic information for Tribolium castaneum.</title>
        <authorList>
            <person name="Kim H.S."/>
            <person name="Murphy T."/>
            <person name="Xia J."/>
            <person name="Caragea D."/>
            <person name="Park Y."/>
            <person name="Beeman R.W."/>
            <person name="Lorenzen M.D."/>
            <person name="Butcher S."/>
            <person name="Manak J.R."/>
            <person name="Brown S.J."/>
        </authorList>
    </citation>
    <scope>GENOME REANNOTATION</scope>
    <source>
        <strain evidence="10 11">Georgia GA2</strain>
    </source>
</reference>
<dbReference type="Gene3D" id="1.20.1270.60">
    <property type="entry name" value="Arfaptin homology (AH) domain/BAR domain"/>
    <property type="match status" value="1"/>
</dbReference>
<dbReference type="InterPro" id="IPR027267">
    <property type="entry name" value="AH/BAR_dom_sf"/>
</dbReference>
<accession>D2A0N3</accession>
<dbReference type="PANTHER" id="PTHR45827">
    <property type="entry name" value="SORTING NEXIN"/>
    <property type="match status" value="1"/>
</dbReference>
<keyword evidence="11" id="KW-1185">Reference proteome</keyword>
<dbReference type="OrthoDB" id="10254720at2759"/>
<sequence length="533" mass="61716">MALFKVQALYDFVGESNTAELSITTGEVLTVTRTDIGEGWWEGLNSRGQSGLFPEAYVAKIEETAPPNMPPPALPPQNDWTGAQQDDDWDDEWDNDDTYSEIANNAQREPHYTNEPNQNQFAYGSGQVDNISESSYNVDNRVTKKSLNIFSSYVKSGLESYIFGTLKDIPSHTKIRIFRENDNVFRWELISDPYTVQVTSPKKASKMGGLKSFIAYQLTPSFTGIEVSRRYKHFDWLHDRLSEKFNIIAIPPLPDKQISGRYEEHFIEHRRVQLQEFVNYVCRHPVLSTCDVWRHFLTCTNEKQWKEGKRKAEKDQLVGANFCLCIEAPDKDLLASTIESKIESSISYINQMDQCIKGLMQTASDQQKKCENLYKREHTKIGESFFQLGVAFEHREGGLFSDLATDVKKIGTTYIEIAKLCEDQAKIDWQPLTDKLYLYRGITSSYPDIFSMQKHAEQKKKECERNTQFSHQQITEVRKRTDVLTYSVFAELDHFQAEMNTEFRSAMRSFLQEQVNYYKNVVSRLEDTLRKFE</sequence>
<dbReference type="Proteomes" id="UP000007266">
    <property type="component" value="Linkage group 4"/>
</dbReference>
<evidence type="ECO:0000259" key="9">
    <source>
        <dbReference type="PROSITE" id="PS50195"/>
    </source>
</evidence>
<dbReference type="GO" id="GO:0016197">
    <property type="term" value="P:endosomal transport"/>
    <property type="evidence" value="ECO:0000318"/>
    <property type="project" value="GO_Central"/>
</dbReference>
<feature type="domain" description="SH3" evidence="8">
    <location>
        <begin position="1"/>
        <end position="63"/>
    </location>
</feature>
<dbReference type="FunFam" id="3.30.1520.10:FF:000004">
    <property type="entry name" value="Sorting nexin"/>
    <property type="match status" value="1"/>
</dbReference>
<dbReference type="Pfam" id="PF10456">
    <property type="entry name" value="BAR_3_WASP_bdg"/>
    <property type="match status" value="1"/>
</dbReference>
<evidence type="ECO:0000313" key="10">
    <source>
        <dbReference type="EMBL" id="EFA02536.1"/>
    </source>
</evidence>
<dbReference type="SMART" id="SM00312">
    <property type="entry name" value="PX"/>
    <property type="match status" value="1"/>
</dbReference>
<organism evidence="10 11">
    <name type="scientific">Tribolium castaneum</name>
    <name type="common">Red flour beetle</name>
    <dbReference type="NCBI Taxonomy" id="7070"/>
    <lineage>
        <taxon>Eukaryota</taxon>
        <taxon>Metazoa</taxon>
        <taxon>Ecdysozoa</taxon>
        <taxon>Arthropoda</taxon>
        <taxon>Hexapoda</taxon>
        <taxon>Insecta</taxon>
        <taxon>Pterygota</taxon>
        <taxon>Neoptera</taxon>
        <taxon>Endopterygota</taxon>
        <taxon>Coleoptera</taxon>
        <taxon>Polyphaga</taxon>
        <taxon>Cucujiformia</taxon>
        <taxon>Tenebrionidae</taxon>
        <taxon>Tenebrionidae incertae sedis</taxon>
        <taxon>Tribolium</taxon>
    </lineage>
</organism>
<dbReference type="GO" id="GO:0031410">
    <property type="term" value="C:cytoplasmic vesicle"/>
    <property type="evidence" value="ECO:0000318"/>
    <property type="project" value="GO_Central"/>
</dbReference>
<evidence type="ECO:0000256" key="3">
    <source>
        <dbReference type="ARBA" id="ARBA00022443"/>
    </source>
</evidence>
<dbReference type="PANTHER" id="PTHR45827:SF1">
    <property type="entry name" value="SORTING NEXIN"/>
    <property type="match status" value="1"/>
</dbReference>
<dbReference type="SMART" id="SM00326">
    <property type="entry name" value="SH3"/>
    <property type="match status" value="1"/>
</dbReference>
<name>D2A0N3_TRICA</name>
<dbReference type="AlphaFoldDB" id="D2A0N3"/>
<dbReference type="EMBL" id="KQ971338">
    <property type="protein sequence ID" value="EFA02536.1"/>
    <property type="molecule type" value="Genomic_DNA"/>
</dbReference>
<keyword evidence="3 6" id="KW-0728">SH3 domain</keyword>
<dbReference type="CDD" id="cd06862">
    <property type="entry name" value="PX_SNX9_18_like"/>
    <property type="match status" value="1"/>
</dbReference>
<dbReference type="InterPro" id="IPR036028">
    <property type="entry name" value="SH3-like_dom_sf"/>
</dbReference>
<dbReference type="Pfam" id="PF14604">
    <property type="entry name" value="SH3_9"/>
    <property type="match status" value="1"/>
</dbReference>
<feature type="region of interest" description="Disordered" evidence="7">
    <location>
        <begin position="64"/>
        <end position="87"/>
    </location>
</feature>
<protein>
    <submittedName>
        <fullName evidence="10">Sorting nexin lst-4-like Protein</fullName>
    </submittedName>
</protein>
<dbReference type="Gene3D" id="2.30.30.40">
    <property type="entry name" value="SH3 Domains"/>
    <property type="match status" value="1"/>
</dbReference>
<gene>
    <name evidence="10" type="primary">AUGUSTUS-3.0.2_08241</name>
    <name evidence="10" type="ORF">TcasGA2_TC008241</name>
</gene>
<evidence type="ECO:0000256" key="6">
    <source>
        <dbReference type="PROSITE-ProRule" id="PRU00192"/>
    </source>
</evidence>
<dbReference type="GO" id="GO:0006897">
    <property type="term" value="P:endocytosis"/>
    <property type="evidence" value="ECO:0000318"/>
    <property type="project" value="GO_Central"/>
</dbReference>
<dbReference type="SUPFAM" id="SSF50044">
    <property type="entry name" value="SH3-domain"/>
    <property type="match status" value="1"/>
</dbReference>
<dbReference type="PhylomeDB" id="D2A0N3"/>
<dbReference type="InParanoid" id="D2A0N3"/>
<dbReference type="STRING" id="7070.D2A0N3"/>
<dbReference type="GO" id="GO:0097320">
    <property type="term" value="P:plasma membrane tubulation"/>
    <property type="evidence" value="ECO:0000318"/>
    <property type="project" value="GO_Central"/>
</dbReference>
<dbReference type="PROSITE" id="PS50002">
    <property type="entry name" value="SH3"/>
    <property type="match status" value="1"/>
</dbReference>
<dbReference type="InterPro" id="IPR001683">
    <property type="entry name" value="PX_dom"/>
</dbReference>
<dbReference type="KEGG" id="tca:656594"/>
<dbReference type="PRINTS" id="PR00452">
    <property type="entry name" value="SH3DOMAIN"/>
</dbReference>
<reference evidence="10 11" key="1">
    <citation type="journal article" date="2008" name="Nature">
        <title>The genome of the model beetle and pest Tribolium castaneum.</title>
        <authorList>
            <consortium name="Tribolium Genome Sequencing Consortium"/>
            <person name="Richards S."/>
            <person name="Gibbs R.A."/>
            <person name="Weinstock G.M."/>
            <person name="Brown S.J."/>
            <person name="Denell R."/>
            <person name="Beeman R.W."/>
            <person name="Gibbs R."/>
            <person name="Beeman R.W."/>
            <person name="Brown S.J."/>
            <person name="Bucher G."/>
            <person name="Friedrich M."/>
            <person name="Grimmelikhuijzen C.J."/>
            <person name="Klingler M."/>
            <person name="Lorenzen M."/>
            <person name="Richards S."/>
            <person name="Roth S."/>
            <person name="Schroder R."/>
            <person name="Tautz D."/>
            <person name="Zdobnov E.M."/>
            <person name="Muzny D."/>
            <person name="Gibbs R.A."/>
            <person name="Weinstock G.M."/>
            <person name="Attaway T."/>
            <person name="Bell S."/>
            <person name="Buhay C.J."/>
            <person name="Chandrabose M.N."/>
            <person name="Chavez D."/>
            <person name="Clerk-Blankenburg K.P."/>
            <person name="Cree A."/>
            <person name="Dao M."/>
            <person name="Davis C."/>
            <person name="Chacko J."/>
            <person name="Dinh H."/>
            <person name="Dugan-Rocha S."/>
            <person name="Fowler G."/>
            <person name="Garner T.T."/>
            <person name="Garnes J."/>
            <person name="Gnirke A."/>
            <person name="Hawes A."/>
            <person name="Hernandez J."/>
            <person name="Hines S."/>
            <person name="Holder M."/>
            <person name="Hume J."/>
            <person name="Jhangiani S.N."/>
            <person name="Joshi V."/>
            <person name="Khan Z.M."/>
            <person name="Jackson L."/>
            <person name="Kovar C."/>
            <person name="Kowis A."/>
            <person name="Lee S."/>
            <person name="Lewis L.R."/>
            <person name="Margolis J."/>
            <person name="Morgan M."/>
            <person name="Nazareth L.V."/>
            <person name="Nguyen N."/>
            <person name="Okwuonu G."/>
            <person name="Parker D."/>
            <person name="Richards S."/>
            <person name="Ruiz S.J."/>
            <person name="Santibanez J."/>
            <person name="Savard J."/>
            <person name="Scherer S.E."/>
            <person name="Schneider B."/>
            <person name="Sodergren E."/>
            <person name="Tautz D."/>
            <person name="Vattahil S."/>
            <person name="Villasana D."/>
            <person name="White C.S."/>
            <person name="Wright R."/>
            <person name="Park Y."/>
            <person name="Beeman R.W."/>
            <person name="Lord J."/>
            <person name="Oppert B."/>
            <person name="Lorenzen M."/>
            <person name="Brown S."/>
            <person name="Wang L."/>
            <person name="Savard J."/>
            <person name="Tautz D."/>
            <person name="Richards S."/>
            <person name="Weinstock G."/>
            <person name="Gibbs R.A."/>
            <person name="Liu Y."/>
            <person name="Worley K."/>
            <person name="Weinstock G."/>
            <person name="Elsik C.G."/>
            <person name="Reese J.T."/>
            <person name="Elhaik E."/>
            <person name="Landan G."/>
            <person name="Graur D."/>
            <person name="Arensburger P."/>
            <person name="Atkinson P."/>
            <person name="Beeman R.W."/>
            <person name="Beidler J."/>
            <person name="Brown S.J."/>
            <person name="Demuth J.P."/>
            <person name="Drury D.W."/>
            <person name="Du Y.Z."/>
            <person name="Fujiwara H."/>
            <person name="Lorenzen M."/>
            <person name="Maselli V."/>
            <person name="Osanai M."/>
            <person name="Park Y."/>
            <person name="Robertson H.M."/>
            <person name="Tu Z."/>
            <person name="Wang J.J."/>
            <person name="Wang S."/>
            <person name="Richards S."/>
            <person name="Song H."/>
            <person name="Zhang L."/>
            <person name="Sodergren E."/>
            <person name="Werner D."/>
            <person name="Stanke M."/>
            <person name="Morgenstern B."/>
            <person name="Solovyev V."/>
            <person name="Kosarev P."/>
            <person name="Brown G."/>
            <person name="Chen H.C."/>
            <person name="Ermolaeva O."/>
            <person name="Hlavina W."/>
            <person name="Kapustin Y."/>
            <person name="Kiryutin B."/>
            <person name="Kitts P."/>
            <person name="Maglott D."/>
            <person name="Pruitt K."/>
            <person name="Sapojnikov V."/>
            <person name="Souvorov A."/>
            <person name="Mackey A.J."/>
            <person name="Waterhouse R.M."/>
            <person name="Wyder S."/>
            <person name="Zdobnov E.M."/>
            <person name="Zdobnov E.M."/>
            <person name="Wyder S."/>
            <person name="Kriventseva E.V."/>
            <person name="Kadowaki T."/>
            <person name="Bork P."/>
            <person name="Aranda M."/>
            <person name="Bao R."/>
            <person name="Beermann A."/>
            <person name="Berns N."/>
            <person name="Bolognesi R."/>
            <person name="Bonneton F."/>
            <person name="Bopp D."/>
            <person name="Brown S.J."/>
            <person name="Bucher G."/>
            <person name="Butts T."/>
            <person name="Chaumot A."/>
            <person name="Denell R.E."/>
            <person name="Ferrier D.E."/>
            <person name="Friedrich M."/>
            <person name="Gordon C.M."/>
            <person name="Jindra M."/>
            <person name="Klingler M."/>
            <person name="Lan Q."/>
            <person name="Lattorff H.M."/>
            <person name="Laudet V."/>
            <person name="von Levetsow C."/>
            <person name="Liu Z."/>
            <person name="Lutz R."/>
            <person name="Lynch J.A."/>
            <person name="da Fonseca R.N."/>
            <person name="Posnien N."/>
            <person name="Reuter R."/>
            <person name="Roth S."/>
            <person name="Savard J."/>
            <person name="Schinko J.B."/>
            <person name="Schmitt C."/>
            <person name="Schoppmeier M."/>
            <person name="Schroder R."/>
            <person name="Shippy T.D."/>
            <person name="Simonnet F."/>
            <person name="Marques-Souza H."/>
            <person name="Tautz D."/>
            <person name="Tomoyasu Y."/>
            <person name="Trauner J."/>
            <person name="Van der Zee M."/>
            <person name="Vervoort M."/>
            <person name="Wittkopp N."/>
            <person name="Wimmer E.A."/>
            <person name="Yang X."/>
            <person name="Jones A.K."/>
            <person name="Sattelle D.B."/>
            <person name="Ebert P.R."/>
            <person name="Nelson D."/>
            <person name="Scott J.G."/>
            <person name="Beeman R.W."/>
            <person name="Muthukrishnan S."/>
            <person name="Kramer K.J."/>
            <person name="Arakane Y."/>
            <person name="Beeman R.W."/>
            <person name="Zhu Q."/>
            <person name="Hogenkamp D."/>
            <person name="Dixit R."/>
            <person name="Oppert B."/>
            <person name="Jiang H."/>
            <person name="Zou Z."/>
            <person name="Marshall J."/>
            <person name="Elpidina E."/>
            <person name="Vinokurov K."/>
            <person name="Oppert C."/>
            <person name="Zou Z."/>
            <person name="Evans J."/>
            <person name="Lu Z."/>
            <person name="Zhao P."/>
            <person name="Sumathipala N."/>
            <person name="Altincicek B."/>
            <person name="Vilcinskas A."/>
            <person name="Williams M."/>
            <person name="Hultmark D."/>
            <person name="Hetru C."/>
            <person name="Jiang H."/>
            <person name="Grimmelikhuijzen C.J."/>
            <person name="Hauser F."/>
            <person name="Cazzamali G."/>
            <person name="Williamson M."/>
            <person name="Park Y."/>
            <person name="Li B."/>
            <person name="Tanaka Y."/>
            <person name="Predel R."/>
            <person name="Neupert S."/>
            <person name="Schachtner J."/>
            <person name="Verleyen P."/>
            <person name="Raible F."/>
            <person name="Bork P."/>
            <person name="Friedrich M."/>
            <person name="Walden K.K."/>
            <person name="Robertson H.M."/>
            <person name="Angeli S."/>
            <person name="Foret S."/>
            <person name="Bucher G."/>
            <person name="Schuetz S."/>
            <person name="Maleszka R."/>
            <person name="Wimmer E.A."/>
            <person name="Beeman R.W."/>
            <person name="Lorenzen M."/>
            <person name="Tomoyasu Y."/>
            <person name="Miller S.C."/>
            <person name="Grossmann D."/>
            <person name="Bucher G."/>
        </authorList>
    </citation>
    <scope>NUCLEOTIDE SEQUENCE [LARGE SCALE GENOMIC DNA]</scope>
    <source>
        <strain evidence="10 11">Georgia GA2</strain>
    </source>
</reference>
<dbReference type="Gene3D" id="3.30.1520.10">
    <property type="entry name" value="Phox-like domain"/>
    <property type="match status" value="1"/>
</dbReference>
<dbReference type="FunCoup" id="D2A0N3">
    <property type="interactions" value="822"/>
</dbReference>
<dbReference type="OMA" id="MDDSTMQ"/>
<evidence type="ECO:0000256" key="5">
    <source>
        <dbReference type="ARBA" id="ARBA00023329"/>
    </source>
</evidence>